<dbReference type="InterPro" id="IPR013096">
    <property type="entry name" value="Cupin_2"/>
</dbReference>
<dbReference type="Proteomes" id="UP000313645">
    <property type="component" value="Unassembled WGS sequence"/>
</dbReference>
<comment type="caution">
    <text evidence="2">The sequence shown here is derived from an EMBL/GenBank/DDBJ whole genome shotgun (WGS) entry which is preliminary data.</text>
</comment>
<dbReference type="PANTHER" id="PTHR36114">
    <property type="entry name" value="16.7 KDA PROTEIN IN WHIE LOCUS"/>
    <property type="match status" value="1"/>
</dbReference>
<evidence type="ECO:0000259" key="1">
    <source>
        <dbReference type="Pfam" id="PF07883"/>
    </source>
</evidence>
<evidence type="ECO:0000313" key="2">
    <source>
        <dbReference type="EMBL" id="TBW49126.1"/>
    </source>
</evidence>
<dbReference type="InterPro" id="IPR052044">
    <property type="entry name" value="PKS_Associated_Protein"/>
</dbReference>
<name>A0ABY1ZFK0_9GAMM</name>
<accession>A0ABY1ZFK0</accession>
<protein>
    <submittedName>
        <fullName evidence="2">Cupin domain-containing protein</fullName>
    </submittedName>
</protein>
<reference evidence="2 3" key="1">
    <citation type="submission" date="2019-02" db="EMBL/GenBank/DDBJ databases">
        <title>Marinobacter halodurans sp. nov., a marine bacterium isolated from sea tidal flat.</title>
        <authorList>
            <person name="Yoo Y."/>
            <person name="Lee D.W."/>
            <person name="Kim B.S."/>
            <person name="Kim J.-J."/>
        </authorList>
    </citation>
    <scope>NUCLEOTIDE SEQUENCE [LARGE SCALE GENOMIC DNA]</scope>
    <source>
        <strain evidence="2 3">YJ-S3-2</strain>
    </source>
</reference>
<gene>
    <name evidence="2" type="ORF">EZI54_20180</name>
</gene>
<dbReference type="CDD" id="cd02214">
    <property type="entry name" value="cupin_MJ1618"/>
    <property type="match status" value="1"/>
</dbReference>
<keyword evidence="3" id="KW-1185">Reference proteome</keyword>
<dbReference type="EMBL" id="SJDL01000043">
    <property type="protein sequence ID" value="TBW49126.1"/>
    <property type="molecule type" value="Genomic_DNA"/>
</dbReference>
<dbReference type="InterPro" id="IPR014710">
    <property type="entry name" value="RmlC-like_jellyroll"/>
</dbReference>
<dbReference type="InterPro" id="IPR011051">
    <property type="entry name" value="RmlC_Cupin_sf"/>
</dbReference>
<organism evidence="2 3">
    <name type="scientific">Marinobacter halodurans</name>
    <dbReference type="NCBI Taxonomy" id="2528979"/>
    <lineage>
        <taxon>Bacteria</taxon>
        <taxon>Pseudomonadati</taxon>
        <taxon>Pseudomonadota</taxon>
        <taxon>Gammaproteobacteria</taxon>
        <taxon>Pseudomonadales</taxon>
        <taxon>Marinobacteraceae</taxon>
        <taxon>Marinobacter</taxon>
    </lineage>
</organism>
<evidence type="ECO:0000313" key="3">
    <source>
        <dbReference type="Proteomes" id="UP000313645"/>
    </source>
</evidence>
<dbReference type="PANTHER" id="PTHR36114:SF8">
    <property type="entry name" value="CUPIN TYPE-1 DOMAIN-CONTAINING PROTEIN"/>
    <property type="match status" value="1"/>
</dbReference>
<dbReference type="SUPFAM" id="SSF51182">
    <property type="entry name" value="RmlC-like cupins"/>
    <property type="match status" value="1"/>
</dbReference>
<dbReference type="Gene3D" id="2.60.120.10">
    <property type="entry name" value="Jelly Rolls"/>
    <property type="match status" value="1"/>
</dbReference>
<proteinExistence type="predicted"/>
<dbReference type="Pfam" id="PF07883">
    <property type="entry name" value="Cupin_2"/>
    <property type="match status" value="1"/>
</dbReference>
<sequence length="133" mass="14362">MARASIRSPDESREYFFEEGCFILELSNSDDDPALSIARARVAPGRTTRLHRLARQVERYVILAGEGWVEVGDAVSGPVAAGDVVTIPAGAVQRIRNTGSGDLVFLALCTPRFSPEDYTDIDPAPSAPDADRD</sequence>
<feature type="domain" description="Cupin type-2" evidence="1">
    <location>
        <begin position="40"/>
        <end position="108"/>
    </location>
</feature>